<comment type="subcellular location">
    <subcellularLocation>
        <location evidence="1">Membrane</location>
    </subcellularLocation>
</comment>
<name>A0A183A904_9TREM</name>
<dbReference type="PANTHER" id="PTHR45698">
    <property type="entry name" value="TRACE AMINE-ASSOCIATED RECEPTOR 19N-RELATED"/>
    <property type="match status" value="1"/>
</dbReference>
<gene>
    <name evidence="6" type="ORF">ECPE_LOCUS3439</name>
</gene>
<reference evidence="6 7" key="2">
    <citation type="submission" date="2018-11" db="EMBL/GenBank/DDBJ databases">
        <authorList>
            <consortium name="Pathogen Informatics"/>
        </authorList>
    </citation>
    <scope>NUCLEOTIDE SEQUENCE [LARGE SCALE GENOMIC DNA]</scope>
    <source>
        <strain evidence="6 7">Egypt</strain>
    </source>
</reference>
<dbReference type="PROSITE" id="PS00237">
    <property type="entry name" value="G_PROTEIN_RECEP_F1_1"/>
    <property type="match status" value="1"/>
</dbReference>
<keyword evidence="2 5" id="KW-0812">Transmembrane</keyword>
<evidence type="ECO:0000256" key="2">
    <source>
        <dbReference type="ARBA" id="ARBA00022692"/>
    </source>
</evidence>
<dbReference type="InterPro" id="IPR000276">
    <property type="entry name" value="GPCR_Rhodpsn"/>
</dbReference>
<dbReference type="Pfam" id="PF00001">
    <property type="entry name" value="7tm_1"/>
    <property type="match status" value="1"/>
</dbReference>
<evidence type="ECO:0000256" key="4">
    <source>
        <dbReference type="ARBA" id="ARBA00023136"/>
    </source>
</evidence>
<feature type="transmembrane region" description="Helical" evidence="5">
    <location>
        <begin position="46"/>
        <end position="67"/>
    </location>
</feature>
<dbReference type="WBParaSite" id="ECPE_0000344201-mRNA-1">
    <property type="protein sequence ID" value="ECPE_0000344201-mRNA-1"/>
    <property type="gene ID" value="ECPE_0000344201"/>
</dbReference>
<keyword evidence="7" id="KW-1185">Reference proteome</keyword>
<keyword evidence="3 5" id="KW-1133">Transmembrane helix</keyword>
<dbReference type="Proteomes" id="UP000272942">
    <property type="component" value="Unassembled WGS sequence"/>
</dbReference>
<dbReference type="GO" id="GO:0004930">
    <property type="term" value="F:G protein-coupled receptor activity"/>
    <property type="evidence" value="ECO:0007669"/>
    <property type="project" value="InterPro"/>
</dbReference>
<organism evidence="8">
    <name type="scientific">Echinostoma caproni</name>
    <dbReference type="NCBI Taxonomy" id="27848"/>
    <lineage>
        <taxon>Eukaryota</taxon>
        <taxon>Metazoa</taxon>
        <taxon>Spiralia</taxon>
        <taxon>Lophotrochozoa</taxon>
        <taxon>Platyhelminthes</taxon>
        <taxon>Trematoda</taxon>
        <taxon>Digenea</taxon>
        <taxon>Plagiorchiida</taxon>
        <taxon>Echinostomata</taxon>
        <taxon>Echinostomatoidea</taxon>
        <taxon>Echinostomatidae</taxon>
        <taxon>Echinostoma</taxon>
    </lineage>
</organism>
<dbReference type="CDD" id="cd00637">
    <property type="entry name" value="7tm_classA_rhodopsin-like"/>
    <property type="match status" value="1"/>
</dbReference>
<evidence type="ECO:0000256" key="5">
    <source>
        <dbReference type="SAM" id="Phobius"/>
    </source>
</evidence>
<dbReference type="SUPFAM" id="SSF81321">
    <property type="entry name" value="Family A G protein-coupled receptor-like"/>
    <property type="match status" value="1"/>
</dbReference>
<feature type="transmembrane region" description="Helical" evidence="5">
    <location>
        <begin position="173"/>
        <end position="196"/>
    </location>
</feature>
<dbReference type="AlphaFoldDB" id="A0A183A904"/>
<dbReference type="OrthoDB" id="10042731at2759"/>
<evidence type="ECO:0000313" key="6">
    <source>
        <dbReference type="EMBL" id="VDP69527.1"/>
    </source>
</evidence>
<dbReference type="EMBL" id="UZAN01040402">
    <property type="protein sequence ID" value="VDP69527.1"/>
    <property type="molecule type" value="Genomic_DNA"/>
</dbReference>
<feature type="transmembrane region" description="Helical" evidence="5">
    <location>
        <begin position="79"/>
        <end position="107"/>
    </location>
</feature>
<sequence>MLVASDAYFLAIDVTGGILLVCGFLFNLLGFLLFRQVNIRSVASRYLLAAQYMFDAAGCIVIFLYLITYNLDIVRARFVYTWFCSIWLSHYLFWLANGLSATNMVLLSLDRYWAVVWAISYPKKPKHYVPVLVGATWIFSIVFTIPLLRNNMCFPTVLNGTIQPFETDPNLNVIGFVFGYAIPSLVLCVLQFRTLFAIRRLKRSCNLTRPDQDNASLDPNLLVISVATTILTTVYSVSRGYTQLIALIRSFGVHIHVFEGDWERPYYIVYGLNFLVEPLALTLSMPSVRMLISKQWRAVFKSKQNSNAN</sequence>
<dbReference type="PANTHER" id="PTHR45698:SF1">
    <property type="entry name" value="TRACE AMINE-ASSOCIATED RECEPTOR 13C-LIKE"/>
    <property type="match status" value="1"/>
</dbReference>
<evidence type="ECO:0000256" key="3">
    <source>
        <dbReference type="ARBA" id="ARBA00022989"/>
    </source>
</evidence>
<dbReference type="GO" id="GO:0016020">
    <property type="term" value="C:membrane"/>
    <property type="evidence" value="ECO:0007669"/>
    <property type="project" value="UniProtKB-SubCell"/>
</dbReference>
<proteinExistence type="predicted"/>
<keyword evidence="4 5" id="KW-0472">Membrane</keyword>
<accession>A0A183A904</accession>
<reference evidence="8" key="1">
    <citation type="submission" date="2016-06" db="UniProtKB">
        <authorList>
            <consortium name="WormBaseParasite"/>
        </authorList>
    </citation>
    <scope>IDENTIFICATION</scope>
</reference>
<protein>
    <submittedName>
        <fullName evidence="8">G_PROTEIN_RECEP_F1_2 domain-containing protein</fullName>
    </submittedName>
</protein>
<evidence type="ECO:0000313" key="7">
    <source>
        <dbReference type="Proteomes" id="UP000272942"/>
    </source>
</evidence>
<evidence type="ECO:0000313" key="8">
    <source>
        <dbReference type="WBParaSite" id="ECPE_0000344201-mRNA-1"/>
    </source>
</evidence>
<evidence type="ECO:0000256" key="1">
    <source>
        <dbReference type="ARBA" id="ARBA00004370"/>
    </source>
</evidence>
<dbReference type="Gene3D" id="1.20.1070.10">
    <property type="entry name" value="Rhodopsin 7-helix transmembrane proteins"/>
    <property type="match status" value="1"/>
</dbReference>
<feature type="transmembrane region" description="Helical" evidence="5">
    <location>
        <begin position="12"/>
        <end position="34"/>
    </location>
</feature>
<feature type="transmembrane region" description="Helical" evidence="5">
    <location>
        <begin position="128"/>
        <end position="148"/>
    </location>
</feature>